<organism evidence="1 2">
    <name type="scientific">Prorocentrum cordatum</name>
    <dbReference type="NCBI Taxonomy" id="2364126"/>
    <lineage>
        <taxon>Eukaryota</taxon>
        <taxon>Sar</taxon>
        <taxon>Alveolata</taxon>
        <taxon>Dinophyceae</taxon>
        <taxon>Prorocentrales</taxon>
        <taxon>Prorocentraceae</taxon>
        <taxon>Prorocentrum</taxon>
    </lineage>
</organism>
<evidence type="ECO:0000313" key="1">
    <source>
        <dbReference type="EMBL" id="CAK0841898.1"/>
    </source>
</evidence>
<comment type="caution">
    <text evidence="1">The sequence shown here is derived from an EMBL/GenBank/DDBJ whole genome shotgun (WGS) entry which is preliminary data.</text>
</comment>
<name>A0ABN9TAD9_9DINO</name>
<gene>
    <name evidence="1" type="ORF">PCOR1329_LOCUS36963</name>
</gene>
<dbReference type="Proteomes" id="UP001189429">
    <property type="component" value="Unassembled WGS sequence"/>
</dbReference>
<proteinExistence type="predicted"/>
<protein>
    <submittedName>
        <fullName evidence="1">Uncharacterized protein</fullName>
    </submittedName>
</protein>
<reference evidence="1" key="1">
    <citation type="submission" date="2023-10" db="EMBL/GenBank/DDBJ databases">
        <authorList>
            <person name="Chen Y."/>
            <person name="Shah S."/>
            <person name="Dougan E. K."/>
            <person name="Thang M."/>
            <person name="Chan C."/>
        </authorList>
    </citation>
    <scope>NUCLEOTIDE SEQUENCE [LARGE SCALE GENOMIC DNA]</scope>
</reference>
<dbReference type="EMBL" id="CAUYUJ010014491">
    <property type="protein sequence ID" value="CAK0841898.1"/>
    <property type="molecule type" value="Genomic_DNA"/>
</dbReference>
<keyword evidence="2" id="KW-1185">Reference proteome</keyword>
<accession>A0ABN9TAD9</accession>
<evidence type="ECO:0000313" key="2">
    <source>
        <dbReference type="Proteomes" id="UP001189429"/>
    </source>
</evidence>
<sequence length="313" mass="33083">MARFAAGPEGVGQCAADLSDDASYGYEEEAAPFQDLLGFRPPAVAPMPPRLPGAAGGCAFQPPSGMKPPAGGCAFLPPVAFQPPSGMKPAAGGCAFQPPGGMKPPAGGTAKKLSQKALAALALRRPASGPSTKELRADLARLRQHLGRACPHFGKRGVLQLAAPAGEGGSIADAPPRFNKYAGWAEWQNAVILWVNVCGGSFSNSFTHGGSQVNWYVGGARPTENSPIVQRLLGLDRTKRPPHVLMFARPTATEPYVNCGVVKYVAHDARKQGFEFTWRLRDFGALSKRPDFRRIMDAQSPGRAASRAAVKWA</sequence>